<organism evidence="1 2">
    <name type="scientific">Methanolobus sediminis</name>
    <dbReference type="NCBI Taxonomy" id="3072978"/>
    <lineage>
        <taxon>Archaea</taxon>
        <taxon>Methanobacteriati</taxon>
        <taxon>Methanobacteriota</taxon>
        <taxon>Stenosarchaea group</taxon>
        <taxon>Methanomicrobia</taxon>
        <taxon>Methanosarcinales</taxon>
        <taxon>Methanosarcinaceae</taxon>
        <taxon>Methanolobus</taxon>
    </lineage>
</organism>
<evidence type="ECO:0000313" key="1">
    <source>
        <dbReference type="EMBL" id="WMW25376.1"/>
    </source>
</evidence>
<proteinExistence type="predicted"/>
<dbReference type="GeneID" id="84231301"/>
<accession>A0AA51YJA1</accession>
<dbReference type="EMBL" id="CP133592">
    <property type="protein sequence ID" value="WMW25376.1"/>
    <property type="molecule type" value="Genomic_DNA"/>
</dbReference>
<gene>
    <name evidence="1" type="ORF">RE474_01250</name>
</gene>
<dbReference type="KEGG" id="mseb:RE474_01250"/>
<protein>
    <submittedName>
        <fullName evidence="1">Uncharacterized protein</fullName>
    </submittedName>
</protein>
<name>A0AA51YJA1_9EURY</name>
<evidence type="ECO:0000313" key="2">
    <source>
        <dbReference type="Proteomes" id="UP001182908"/>
    </source>
</evidence>
<dbReference type="RefSeq" id="WP_309311179.1">
    <property type="nucleotide sequence ID" value="NZ_CP133592.1"/>
</dbReference>
<reference evidence="1 2" key="1">
    <citation type="submission" date="2023-08" db="EMBL/GenBank/DDBJ databases">
        <title>Methanolobus mangrovi sp. nov. and Methanolobus sediminis sp. nov, two novel methylotrophic methanogens isolated from mangrove sediments in China.</title>
        <authorList>
            <person name="Zhou J."/>
        </authorList>
    </citation>
    <scope>NUCLEOTIDE SEQUENCE [LARGE SCALE GENOMIC DNA]</scope>
    <source>
        <strain evidence="1 2">FTZ6</strain>
    </source>
</reference>
<dbReference type="Proteomes" id="UP001182908">
    <property type="component" value="Chromosome"/>
</dbReference>
<sequence>MGYTQNFISEILLNSVSDNYKEAIKEWIFYGEQTILEKDEPPATCICGHVIRDIRIVHNKSNDKTLQIGNCCISKFGIDRKHFNSSKEAYLSMALNMVKSPGYRDYLKYETLPRIEAGEMFTSRDLEVLEKVTGQKSKFKPYELSAKANPCYEEYDCYI</sequence>
<keyword evidence="2" id="KW-1185">Reference proteome</keyword>
<dbReference type="AlphaFoldDB" id="A0AA51YJA1"/>